<protein>
    <submittedName>
        <fullName evidence="1">Uncharacterized protein</fullName>
    </submittedName>
</protein>
<evidence type="ECO:0000313" key="1">
    <source>
        <dbReference type="EMBL" id="MXS27205.1"/>
    </source>
</evidence>
<dbReference type="Proteomes" id="UP000439965">
    <property type="component" value="Unassembled WGS sequence"/>
</dbReference>
<proteinExistence type="predicted"/>
<gene>
    <name evidence="1" type="ORF">GTI89_14180</name>
</gene>
<name>A0A6I4XGX6_ENTGA</name>
<reference evidence="1 2" key="1">
    <citation type="submission" date="2019-04" db="EMBL/GenBank/DDBJ databases">
        <title>Step-wise assembly of the neonatal virome modulated by breast feeding.</title>
        <authorList>
            <person name="Liang G."/>
            <person name="Bushman F."/>
        </authorList>
    </citation>
    <scope>NUCLEOTIDE SEQUENCE [LARGE SCALE GENOMIC DNA]</scope>
    <source>
        <strain evidence="1 2">E3404</strain>
    </source>
</reference>
<accession>A0A6I4XGX6</accession>
<sequence length="130" mass="15207">MEKSNWIKEIEKDFNVSFFGSNCDSNVVYFENDKNVFWVVMIDMNEKIISVFKPSKKYRNLKIAEKDGLKIVEELMKHIDHCNDLGLVNPSHLPDKNSVKRQVDKIDRWIFSIESQVSENAFGGSDWAEF</sequence>
<dbReference type="AlphaFoldDB" id="A0A6I4XGX6"/>
<evidence type="ECO:0000313" key="2">
    <source>
        <dbReference type="Proteomes" id="UP000439965"/>
    </source>
</evidence>
<organism evidence="1 2">
    <name type="scientific">Enterococcus gallinarum</name>
    <dbReference type="NCBI Taxonomy" id="1353"/>
    <lineage>
        <taxon>Bacteria</taxon>
        <taxon>Bacillati</taxon>
        <taxon>Bacillota</taxon>
        <taxon>Bacilli</taxon>
        <taxon>Lactobacillales</taxon>
        <taxon>Enterococcaceae</taxon>
        <taxon>Enterococcus</taxon>
    </lineage>
</organism>
<dbReference type="RefSeq" id="WP_160806176.1">
    <property type="nucleotide sequence ID" value="NZ_JBPFNJ010000009.1"/>
</dbReference>
<comment type="caution">
    <text evidence="1">The sequence shown here is derived from an EMBL/GenBank/DDBJ whole genome shotgun (WGS) entry which is preliminary data.</text>
</comment>
<dbReference type="EMBL" id="WVTI01000016">
    <property type="protein sequence ID" value="MXS27205.1"/>
    <property type="molecule type" value="Genomic_DNA"/>
</dbReference>